<name>A0AAV4X440_9ARAC</name>
<evidence type="ECO:0000313" key="1">
    <source>
        <dbReference type="EMBL" id="GIY89304.1"/>
    </source>
</evidence>
<protein>
    <submittedName>
        <fullName evidence="1">Uncharacterized protein</fullName>
    </submittedName>
</protein>
<dbReference type="AlphaFoldDB" id="A0AAV4X440"/>
<comment type="caution">
    <text evidence="1">The sequence shown here is derived from an EMBL/GenBank/DDBJ whole genome shotgun (WGS) entry which is preliminary data.</text>
</comment>
<dbReference type="Proteomes" id="UP001054837">
    <property type="component" value="Unassembled WGS sequence"/>
</dbReference>
<evidence type="ECO:0000313" key="2">
    <source>
        <dbReference type="Proteomes" id="UP001054837"/>
    </source>
</evidence>
<accession>A0AAV4X440</accession>
<dbReference type="EMBL" id="BPLQ01015594">
    <property type="protein sequence ID" value="GIY89304.1"/>
    <property type="molecule type" value="Genomic_DNA"/>
</dbReference>
<sequence>MGGATQKGFPCRLPKSIFFTVQKGILSLQPTKSNDVKERGSRLVWISIAQIRVEWGSTSNKPKGFIFFIKDYTEGGRGSGDELFTTVIQNWPYISLKNSEEVILGRTSGNICKTFKQSYAVSPSTRYHNGVGFPNLLRVKQNTQVIKIRFSSKFCIQNPGRHRIV</sequence>
<gene>
    <name evidence="1" type="ORF">CDAR_59531</name>
</gene>
<reference evidence="1 2" key="1">
    <citation type="submission" date="2021-06" db="EMBL/GenBank/DDBJ databases">
        <title>Caerostris darwini draft genome.</title>
        <authorList>
            <person name="Kono N."/>
            <person name="Arakawa K."/>
        </authorList>
    </citation>
    <scope>NUCLEOTIDE SEQUENCE [LARGE SCALE GENOMIC DNA]</scope>
</reference>
<proteinExistence type="predicted"/>
<organism evidence="1 2">
    <name type="scientific">Caerostris darwini</name>
    <dbReference type="NCBI Taxonomy" id="1538125"/>
    <lineage>
        <taxon>Eukaryota</taxon>
        <taxon>Metazoa</taxon>
        <taxon>Ecdysozoa</taxon>
        <taxon>Arthropoda</taxon>
        <taxon>Chelicerata</taxon>
        <taxon>Arachnida</taxon>
        <taxon>Araneae</taxon>
        <taxon>Araneomorphae</taxon>
        <taxon>Entelegynae</taxon>
        <taxon>Araneoidea</taxon>
        <taxon>Araneidae</taxon>
        <taxon>Caerostris</taxon>
    </lineage>
</organism>
<keyword evidence="2" id="KW-1185">Reference proteome</keyword>